<dbReference type="AlphaFoldDB" id="U5QBS0"/>
<accession>U5QBS0</accession>
<dbReference type="OrthoDB" id="580888at2"/>
<evidence type="ECO:0000313" key="2">
    <source>
        <dbReference type="Proteomes" id="UP000017396"/>
    </source>
</evidence>
<dbReference type="InterPro" id="IPR029060">
    <property type="entry name" value="PIN-like_dom_sf"/>
</dbReference>
<dbReference type="RefSeq" id="WP_023171304.1">
    <property type="nucleotide sequence ID" value="NC_022600.1"/>
</dbReference>
<organism evidence="1 2">
    <name type="scientific">Gloeobacter kilaueensis (strain ATCC BAA-2537 / CCAP 1431/1 / ULC 316 / JS1)</name>
    <dbReference type="NCBI Taxonomy" id="1183438"/>
    <lineage>
        <taxon>Bacteria</taxon>
        <taxon>Bacillati</taxon>
        <taxon>Cyanobacteriota</taxon>
        <taxon>Cyanophyceae</taxon>
        <taxon>Gloeobacterales</taxon>
        <taxon>Gloeobacteraceae</taxon>
        <taxon>Gloeobacter</taxon>
    </lineage>
</organism>
<sequence>MTFSLLTKQAVANFISRIITKSSSFRIYVGEDICFGDNVWVEIGKVQFFYVKHEFNNLNAVNYGGFEWSVPSTEELSANITNALNGVGKISEKERKAIEKYFGQGLQDVVRRTLLLLPTFDIGAMAKMPLLKPTTIVPDTTAVHQGALDFVAKFLMPYARVKIPAIVYMEILNNVDNFFSKLRNKEDSRGRSSYRSQALNQHILSQGGQGTLLRLESNSNVELERGDLGADPLRGIVAPSNDQEDKALGLTGIVKSFGDRLIVETARRFQLQVRPSHPLVLLTSDQGMARMAISEGIEVFYFQARSTSGFSGKTLTGVLHHPFNGGLYFVPFTDVLWELAITFGCLRLSNEDGDSVELRAIGASGTIDWQPYYTQRDLLFGRFGESSLGKSSDLEDSSEITHIETISPITKTGVQFTNKEDNTSAEHTQTNIDKTLQNLTGSYSFSPSKMLILMRELIEHGSVANNEIIELLDIKTRDQATRYKNFLLSGNLITTDGKSLFCTLSLQELWNCVTTQNILCVRNCLIDVPSFSTFVNHLNERRVLQTIPNDWPVSSSALRTYLMLGDIAGCSLSIPNIGVVATDSVFNTSDFANRAIKVYQSISSQVESTWILSGRWLEELARDCALHPVFSRENLLKAIDKNLLSVYAEGSTPDTRFEKHHMWALQVVDGRPQIEKIFLYRGDFLLPGTAAVRIRIEGVNHAT</sequence>
<name>U5QBS0_GLOK1</name>
<gene>
    <name evidence="1" type="ORF">GKIL_0070</name>
</gene>
<reference evidence="1 2" key="1">
    <citation type="journal article" date="2013" name="PLoS ONE">
        <title>Cultivation and Complete Genome Sequencing of Gloeobacter kilaueensis sp. nov., from a Lava Cave in Kilauea Caldera, Hawai'i.</title>
        <authorList>
            <person name="Saw J.H."/>
            <person name="Schatz M."/>
            <person name="Brown M.V."/>
            <person name="Kunkel D.D."/>
            <person name="Foster J.S."/>
            <person name="Shick H."/>
            <person name="Christensen S."/>
            <person name="Hou S."/>
            <person name="Wan X."/>
            <person name="Donachie S.P."/>
        </authorList>
    </citation>
    <scope>NUCLEOTIDE SEQUENCE [LARGE SCALE GENOMIC DNA]</scope>
    <source>
        <strain evidence="2">JS</strain>
    </source>
</reference>
<dbReference type="STRING" id="1183438.GKIL_0070"/>
<dbReference type="Proteomes" id="UP000017396">
    <property type="component" value="Chromosome"/>
</dbReference>
<evidence type="ECO:0000313" key="1">
    <source>
        <dbReference type="EMBL" id="AGY56317.1"/>
    </source>
</evidence>
<dbReference type="EMBL" id="CP003587">
    <property type="protein sequence ID" value="AGY56317.1"/>
    <property type="molecule type" value="Genomic_DNA"/>
</dbReference>
<dbReference type="SUPFAM" id="SSF88723">
    <property type="entry name" value="PIN domain-like"/>
    <property type="match status" value="1"/>
</dbReference>
<keyword evidence="2" id="KW-1185">Reference proteome</keyword>
<protein>
    <submittedName>
        <fullName evidence="1">Uncharacterized protein</fullName>
    </submittedName>
</protein>
<proteinExistence type="predicted"/>
<dbReference type="KEGG" id="glj:GKIL_0070"/>
<dbReference type="HOGENOM" id="CLU_392206_0_0_3"/>